<dbReference type="HOGENOM" id="CLU_1256750_0_0_1"/>
<organism evidence="5 6">
    <name type="scientific">Sphaerobolus stellatus (strain SS14)</name>
    <dbReference type="NCBI Taxonomy" id="990650"/>
    <lineage>
        <taxon>Eukaryota</taxon>
        <taxon>Fungi</taxon>
        <taxon>Dikarya</taxon>
        <taxon>Basidiomycota</taxon>
        <taxon>Agaricomycotina</taxon>
        <taxon>Agaricomycetes</taxon>
        <taxon>Phallomycetidae</taxon>
        <taxon>Geastrales</taxon>
        <taxon>Sphaerobolaceae</taxon>
        <taxon>Sphaerobolus</taxon>
    </lineage>
</organism>
<dbReference type="InterPro" id="IPR014612">
    <property type="entry name" value="Pop7/Rpp20"/>
</dbReference>
<dbReference type="Proteomes" id="UP000054279">
    <property type="component" value="Unassembled WGS sequence"/>
</dbReference>
<dbReference type="GO" id="GO:0001682">
    <property type="term" value="P:tRNA 5'-leader removal"/>
    <property type="evidence" value="ECO:0007669"/>
    <property type="project" value="InterPro"/>
</dbReference>
<dbReference type="PANTHER" id="PTHR15314">
    <property type="entry name" value="RIBONUCLEASE P PROTEIN SUBUNIT P20"/>
    <property type="match status" value="1"/>
</dbReference>
<dbReference type="InterPro" id="IPR036882">
    <property type="entry name" value="Alba-like_dom_sf"/>
</dbReference>
<evidence type="ECO:0000313" key="6">
    <source>
        <dbReference type="Proteomes" id="UP000054279"/>
    </source>
</evidence>
<dbReference type="AlphaFoldDB" id="A0A0C9VYQ6"/>
<dbReference type="Pfam" id="PF12328">
    <property type="entry name" value="Rpp20"/>
    <property type="match status" value="1"/>
</dbReference>
<evidence type="ECO:0000256" key="1">
    <source>
        <dbReference type="ARBA" id="ARBA00004604"/>
    </source>
</evidence>
<keyword evidence="2" id="KW-0819">tRNA processing</keyword>
<dbReference type="GO" id="GO:0000172">
    <property type="term" value="C:ribonuclease MRP complex"/>
    <property type="evidence" value="ECO:0007669"/>
    <property type="project" value="InterPro"/>
</dbReference>
<gene>
    <name evidence="5" type="ORF">M422DRAFT_252662</name>
</gene>
<dbReference type="SUPFAM" id="SSF82704">
    <property type="entry name" value="AlbA-like"/>
    <property type="match status" value="1"/>
</dbReference>
<reference evidence="5 6" key="1">
    <citation type="submission" date="2014-06" db="EMBL/GenBank/DDBJ databases">
        <title>Evolutionary Origins and Diversification of the Mycorrhizal Mutualists.</title>
        <authorList>
            <consortium name="DOE Joint Genome Institute"/>
            <consortium name="Mycorrhizal Genomics Consortium"/>
            <person name="Kohler A."/>
            <person name="Kuo A."/>
            <person name="Nagy L.G."/>
            <person name="Floudas D."/>
            <person name="Copeland A."/>
            <person name="Barry K.W."/>
            <person name="Cichocki N."/>
            <person name="Veneault-Fourrey C."/>
            <person name="LaButti K."/>
            <person name="Lindquist E.A."/>
            <person name="Lipzen A."/>
            <person name="Lundell T."/>
            <person name="Morin E."/>
            <person name="Murat C."/>
            <person name="Riley R."/>
            <person name="Ohm R."/>
            <person name="Sun H."/>
            <person name="Tunlid A."/>
            <person name="Henrissat B."/>
            <person name="Grigoriev I.V."/>
            <person name="Hibbett D.S."/>
            <person name="Martin F."/>
        </authorList>
    </citation>
    <scope>NUCLEOTIDE SEQUENCE [LARGE SCALE GENOMIC DNA]</scope>
    <source>
        <strain evidence="5 6">SS14</strain>
    </source>
</reference>
<comment type="subcellular location">
    <subcellularLocation>
        <location evidence="1">Nucleus</location>
        <location evidence="1">Nucleolus</location>
    </subcellularLocation>
</comment>
<evidence type="ECO:0000256" key="4">
    <source>
        <dbReference type="SAM" id="MobiDB-lite"/>
    </source>
</evidence>
<dbReference type="EMBL" id="KN837119">
    <property type="protein sequence ID" value="KIJ44165.1"/>
    <property type="molecule type" value="Genomic_DNA"/>
</dbReference>
<dbReference type="Gene3D" id="3.30.110.20">
    <property type="entry name" value="Alba-like domain"/>
    <property type="match status" value="1"/>
</dbReference>
<accession>A0A0C9VYQ6</accession>
<protein>
    <submittedName>
        <fullName evidence="5">Uncharacterized protein</fullName>
    </submittedName>
</protein>
<dbReference type="OrthoDB" id="416729at2759"/>
<sequence length="221" mass="24070">MKRKIGSDNNERGASKRTRTEAENSGKESGLLPDGPQKNSGDIGDSLNSSESKVKVRRLVPPRPFPIVPTSESASGPASSHKEGQNYICVSRKTTLATYLSRCKKLLIDKGYNEVHLHALGAAIPHLLMLAVSLPPILPFSQDEIQIEVRTGTVQLIDEVIPDDDDEDITMRNRGKASASVIVRVPDSAGGKLGKASHSTQPVRTPRIVIIQEEEQMDEDE</sequence>
<feature type="region of interest" description="Disordered" evidence="4">
    <location>
        <begin position="1"/>
        <end position="83"/>
    </location>
</feature>
<proteinExistence type="predicted"/>
<dbReference type="GO" id="GO:0005655">
    <property type="term" value="C:nucleolar ribonuclease P complex"/>
    <property type="evidence" value="ECO:0007669"/>
    <property type="project" value="InterPro"/>
</dbReference>
<name>A0A0C9VYQ6_SPHS4</name>
<feature type="compositionally biased region" description="Basic and acidic residues" evidence="4">
    <location>
        <begin position="1"/>
        <end position="26"/>
    </location>
</feature>
<keyword evidence="6" id="KW-1185">Reference proteome</keyword>
<dbReference type="GO" id="GO:0003676">
    <property type="term" value="F:nucleic acid binding"/>
    <property type="evidence" value="ECO:0007669"/>
    <property type="project" value="InterPro"/>
</dbReference>
<keyword evidence="3" id="KW-0539">Nucleus</keyword>
<dbReference type="PANTHER" id="PTHR15314:SF1">
    <property type="entry name" value="RIBONUCLEASE P PROTEIN SUBUNIT P20"/>
    <property type="match status" value="1"/>
</dbReference>
<evidence type="ECO:0000256" key="2">
    <source>
        <dbReference type="ARBA" id="ARBA00022694"/>
    </source>
</evidence>
<evidence type="ECO:0000256" key="3">
    <source>
        <dbReference type="ARBA" id="ARBA00023242"/>
    </source>
</evidence>
<evidence type="ECO:0000313" key="5">
    <source>
        <dbReference type="EMBL" id="KIJ44165.1"/>
    </source>
</evidence>